<sequence length="458" mass="49524">MSGSDGDEKREWAVVALSAILILVLTPVVVSMMIEAWETDGFVWETAASLTIDRGYDIGLVVAVPAGLALGWILLFALDESKKVQAVVVPAFAVIFAGVVWSRGLWFGDTVDWSANGVPFVASFATGLVTGGGAEYLNHRRRSFKRAGWLLYLSVTTGTAVALVQLAVEGGMGVTEGVVNAGSTVALLVVLSVFVEYENERSISVLATSEKPRATVVGGLCKTVRDENLNHKFRGEGAEKMVRALSTLENDGEMLPDLEGTVSFRYKDTTSLISRWVSVTAEGVDARYVQRQMDLNTEQGSRNRTVEGAVSVASKPLRSLVPPFVRGGSRRTGSLADRLDGSDLVLVTVSFPELVSDDEIDQRSVETVKDILRRYSESGPETVLAVTEAEKALERYENEMGGRPLLNDGKLEDYIRMEVLGGYLGADIVSVSVEKNTNLGDGSLSWEDMRILLGRMSG</sequence>
<reference evidence="2" key="1">
    <citation type="submission" date="2022-09" db="EMBL/GenBank/DDBJ databases">
        <title>Haloadaptaus new haloarchaeum isolated from saline soil.</title>
        <authorList>
            <person name="Duran-Viseras A."/>
            <person name="Sanchez-Porro C."/>
            <person name="Ventosa A."/>
        </authorList>
    </citation>
    <scope>NUCLEOTIDE SEQUENCE</scope>
    <source>
        <strain evidence="2">F3-133</strain>
    </source>
</reference>
<dbReference type="AlphaFoldDB" id="A0A9Q4C5E0"/>
<feature type="transmembrane region" description="Helical" evidence="1">
    <location>
        <begin position="12"/>
        <end position="34"/>
    </location>
</feature>
<dbReference type="RefSeq" id="WP_266087649.1">
    <property type="nucleotide sequence ID" value="NZ_RKLV01000008.1"/>
</dbReference>
<dbReference type="Proteomes" id="UP001149411">
    <property type="component" value="Unassembled WGS sequence"/>
</dbReference>
<keyword evidence="3" id="KW-1185">Reference proteome</keyword>
<accession>A0A9Q4C5E0</accession>
<comment type="caution">
    <text evidence="2">The sequence shown here is derived from an EMBL/GenBank/DDBJ whole genome shotgun (WGS) entry which is preliminary data.</text>
</comment>
<feature type="transmembrane region" description="Helical" evidence="1">
    <location>
        <begin position="118"/>
        <end position="137"/>
    </location>
</feature>
<feature type="transmembrane region" description="Helical" evidence="1">
    <location>
        <begin position="149"/>
        <end position="168"/>
    </location>
</feature>
<name>A0A9Q4C5E0_9EURY</name>
<dbReference type="EMBL" id="RKLV01000008">
    <property type="protein sequence ID" value="MCX2819415.1"/>
    <property type="molecule type" value="Genomic_DNA"/>
</dbReference>
<proteinExistence type="predicted"/>
<feature type="transmembrane region" description="Helical" evidence="1">
    <location>
        <begin position="174"/>
        <end position="195"/>
    </location>
</feature>
<protein>
    <submittedName>
        <fullName evidence="2">Uncharacterized protein</fullName>
    </submittedName>
</protein>
<evidence type="ECO:0000313" key="2">
    <source>
        <dbReference type="EMBL" id="MCX2819415.1"/>
    </source>
</evidence>
<feature type="transmembrane region" description="Helical" evidence="1">
    <location>
        <begin position="87"/>
        <end position="106"/>
    </location>
</feature>
<organism evidence="2 3">
    <name type="scientific">Halorutilus salinus</name>
    <dbReference type="NCBI Taxonomy" id="2487751"/>
    <lineage>
        <taxon>Archaea</taxon>
        <taxon>Methanobacteriati</taxon>
        <taxon>Methanobacteriota</taxon>
        <taxon>Stenosarchaea group</taxon>
        <taxon>Halobacteria</taxon>
        <taxon>Halorutilales</taxon>
        <taxon>Halorutilaceae</taxon>
        <taxon>Halorutilus</taxon>
    </lineage>
</organism>
<keyword evidence="1" id="KW-0472">Membrane</keyword>
<keyword evidence="1" id="KW-0812">Transmembrane</keyword>
<feature type="transmembrane region" description="Helical" evidence="1">
    <location>
        <begin position="54"/>
        <end position="75"/>
    </location>
</feature>
<keyword evidence="1" id="KW-1133">Transmembrane helix</keyword>
<gene>
    <name evidence="2" type="ORF">EGH25_08635</name>
</gene>
<evidence type="ECO:0000313" key="3">
    <source>
        <dbReference type="Proteomes" id="UP001149411"/>
    </source>
</evidence>
<evidence type="ECO:0000256" key="1">
    <source>
        <dbReference type="SAM" id="Phobius"/>
    </source>
</evidence>